<proteinExistence type="predicted"/>
<evidence type="ECO:0000313" key="2">
    <source>
        <dbReference type="Proteomes" id="UP000664032"/>
    </source>
</evidence>
<evidence type="ECO:0000313" key="1">
    <source>
        <dbReference type="EMBL" id="KAH9476862.1"/>
    </source>
</evidence>
<accession>A0ACB8GNB1</accession>
<organism evidence="1 2">
    <name type="scientific">Psilocybe cubensis</name>
    <name type="common">Psychedelic mushroom</name>
    <name type="synonym">Stropharia cubensis</name>
    <dbReference type="NCBI Taxonomy" id="181762"/>
    <lineage>
        <taxon>Eukaryota</taxon>
        <taxon>Fungi</taxon>
        <taxon>Dikarya</taxon>
        <taxon>Basidiomycota</taxon>
        <taxon>Agaricomycotina</taxon>
        <taxon>Agaricomycetes</taxon>
        <taxon>Agaricomycetidae</taxon>
        <taxon>Agaricales</taxon>
        <taxon>Agaricineae</taxon>
        <taxon>Strophariaceae</taxon>
        <taxon>Psilocybe</taxon>
    </lineage>
</organism>
<dbReference type="EMBL" id="JAFIQS020000010">
    <property type="protein sequence ID" value="KAH9476862.1"/>
    <property type="molecule type" value="Genomic_DNA"/>
</dbReference>
<comment type="caution">
    <text evidence="1">The sequence shown here is derived from an EMBL/GenBank/DDBJ whole genome shotgun (WGS) entry which is preliminary data.</text>
</comment>
<gene>
    <name evidence="1" type="ORF">JR316_0010778</name>
</gene>
<name>A0ACB8GNB1_PSICU</name>
<keyword evidence="2" id="KW-1185">Reference proteome</keyword>
<dbReference type="Proteomes" id="UP000664032">
    <property type="component" value="Unassembled WGS sequence"/>
</dbReference>
<reference evidence="1" key="1">
    <citation type="submission" date="2021-10" db="EMBL/GenBank/DDBJ databases">
        <title>Psilocybe cubensis genome.</title>
        <authorList>
            <person name="Mckernan K.J."/>
            <person name="Crawford S."/>
            <person name="Trippe A."/>
            <person name="Kane L.T."/>
            <person name="Mclaughlin S."/>
        </authorList>
    </citation>
    <scope>NUCLEOTIDE SEQUENCE</scope>
    <source>
        <strain evidence="1">MGC-MH-2018</strain>
    </source>
</reference>
<protein>
    <submittedName>
        <fullName evidence="1">Uncharacterized protein</fullName>
    </submittedName>
</protein>
<sequence>MNTASLNTESHYLCLSVSPSVASELAIRKTIADALTETFGVTSTSTYLDLLWLKDDGSECIIRAHKSDATKISIAIASWTETPRMAVKQQSPFLPSLLRTDITL</sequence>